<dbReference type="Pfam" id="PF20684">
    <property type="entry name" value="Fung_rhodopsin"/>
    <property type="match status" value="1"/>
</dbReference>
<feature type="transmembrane region" description="Helical" evidence="6">
    <location>
        <begin position="178"/>
        <end position="203"/>
    </location>
</feature>
<feature type="domain" description="Rhodopsin" evidence="7">
    <location>
        <begin position="39"/>
        <end position="276"/>
    </location>
</feature>
<feature type="transmembrane region" description="Helical" evidence="6">
    <location>
        <begin position="215"/>
        <end position="238"/>
    </location>
</feature>
<reference evidence="9" key="1">
    <citation type="submission" date="2020-06" db="EMBL/GenBank/DDBJ databases">
        <title>A chromosome-scale genome assembly of Talaromyces rugulosus W13939.</title>
        <authorList>
            <person name="Wang B."/>
            <person name="Guo L."/>
            <person name="Ye K."/>
            <person name="Wang L."/>
        </authorList>
    </citation>
    <scope>NUCLEOTIDE SEQUENCE [LARGE SCALE GENOMIC DNA]</scope>
    <source>
        <strain evidence="9">W13939</strain>
    </source>
</reference>
<protein>
    <recommendedName>
        <fullName evidence="7">Rhodopsin domain-containing protein</fullName>
    </recommendedName>
</protein>
<evidence type="ECO:0000259" key="7">
    <source>
        <dbReference type="Pfam" id="PF20684"/>
    </source>
</evidence>
<evidence type="ECO:0000256" key="5">
    <source>
        <dbReference type="ARBA" id="ARBA00038359"/>
    </source>
</evidence>
<dbReference type="EMBL" id="CP055899">
    <property type="protein sequence ID" value="QKX57693.1"/>
    <property type="molecule type" value="Genomic_DNA"/>
</dbReference>
<dbReference type="PANTHER" id="PTHR33048">
    <property type="entry name" value="PTH11-LIKE INTEGRAL MEMBRANE PROTEIN (AFU_ORTHOLOGUE AFUA_5G11245)"/>
    <property type="match status" value="1"/>
</dbReference>
<sequence length="358" mass="39382">MSTSSETPVLHPNAVSPGFTKYDIVACVLTFVAAVCVALRFAHRSRNRDYALDDWTALAALVYAVGVLIGTILISIPSIAGAGYHITTYTVAQLDNYLKLALATDVLYNFSVAGSKASIVFFYHRIFSIDDHFRIFMRIILVLIVGNCLAATLGLILSDQPVQAQWNVGMPYTSINDRAFWTSMAVVNIVLDMLILGIAQFKVWKLNMSLRRKVLVSFVFMLGAFTIITSILRIVYLLVVDIADLTYTLTTAGIWTNVEMNLSTICACAPVIYSFVRIKTNGGRSTTARSAGYKVGNPNGIITIGSAKGMIRDRFNDTESEVGLSYSAYHNIDEEDGDSHSLKAMDRIHVKRAFQVSS</sequence>
<dbReference type="GeneID" id="55992311"/>
<evidence type="ECO:0000256" key="6">
    <source>
        <dbReference type="SAM" id="Phobius"/>
    </source>
</evidence>
<feature type="transmembrane region" description="Helical" evidence="6">
    <location>
        <begin position="135"/>
        <end position="158"/>
    </location>
</feature>
<evidence type="ECO:0000256" key="3">
    <source>
        <dbReference type="ARBA" id="ARBA00022989"/>
    </source>
</evidence>
<keyword evidence="3 6" id="KW-1133">Transmembrane helix</keyword>
<dbReference type="KEGG" id="trg:TRUGW13939_04811"/>
<comment type="similarity">
    <text evidence="5">Belongs to the SAT4 family.</text>
</comment>
<evidence type="ECO:0000313" key="9">
    <source>
        <dbReference type="Proteomes" id="UP000509510"/>
    </source>
</evidence>
<gene>
    <name evidence="8" type="ORF">TRUGW13939_04811</name>
</gene>
<dbReference type="OrthoDB" id="4216238at2759"/>
<keyword evidence="9" id="KW-1185">Reference proteome</keyword>
<accession>A0A7H8QY59</accession>
<evidence type="ECO:0000313" key="8">
    <source>
        <dbReference type="EMBL" id="QKX57693.1"/>
    </source>
</evidence>
<comment type="subcellular location">
    <subcellularLocation>
        <location evidence="1">Membrane</location>
        <topology evidence="1">Multi-pass membrane protein</topology>
    </subcellularLocation>
</comment>
<dbReference type="PANTHER" id="PTHR33048:SF151">
    <property type="entry name" value="INTEGRAL MEMBRANE PROTEIN"/>
    <property type="match status" value="1"/>
</dbReference>
<evidence type="ECO:0000256" key="1">
    <source>
        <dbReference type="ARBA" id="ARBA00004141"/>
    </source>
</evidence>
<dbReference type="GO" id="GO:0016020">
    <property type="term" value="C:membrane"/>
    <property type="evidence" value="ECO:0007669"/>
    <property type="project" value="UniProtKB-SubCell"/>
</dbReference>
<keyword evidence="4 6" id="KW-0472">Membrane</keyword>
<dbReference type="AlphaFoldDB" id="A0A7H8QY59"/>
<evidence type="ECO:0000256" key="4">
    <source>
        <dbReference type="ARBA" id="ARBA00023136"/>
    </source>
</evidence>
<dbReference type="Proteomes" id="UP000509510">
    <property type="component" value="Chromosome II"/>
</dbReference>
<feature type="transmembrane region" description="Helical" evidence="6">
    <location>
        <begin position="258"/>
        <end position="276"/>
    </location>
</feature>
<dbReference type="RefSeq" id="XP_035343871.1">
    <property type="nucleotide sequence ID" value="XM_035487978.1"/>
</dbReference>
<evidence type="ECO:0000256" key="2">
    <source>
        <dbReference type="ARBA" id="ARBA00022692"/>
    </source>
</evidence>
<feature type="transmembrane region" description="Helical" evidence="6">
    <location>
        <begin position="55"/>
        <end position="86"/>
    </location>
</feature>
<proteinExistence type="inferred from homology"/>
<keyword evidence="2 6" id="KW-0812">Transmembrane</keyword>
<dbReference type="InterPro" id="IPR049326">
    <property type="entry name" value="Rhodopsin_dom_fungi"/>
</dbReference>
<feature type="transmembrane region" description="Helical" evidence="6">
    <location>
        <begin position="22"/>
        <end position="43"/>
    </location>
</feature>
<name>A0A7H8QY59_TALRU</name>
<feature type="transmembrane region" description="Helical" evidence="6">
    <location>
        <begin position="106"/>
        <end position="123"/>
    </location>
</feature>
<dbReference type="InterPro" id="IPR052337">
    <property type="entry name" value="SAT4-like"/>
</dbReference>
<organism evidence="8 9">
    <name type="scientific">Talaromyces rugulosus</name>
    <name type="common">Penicillium rugulosum</name>
    <dbReference type="NCBI Taxonomy" id="121627"/>
    <lineage>
        <taxon>Eukaryota</taxon>
        <taxon>Fungi</taxon>
        <taxon>Dikarya</taxon>
        <taxon>Ascomycota</taxon>
        <taxon>Pezizomycotina</taxon>
        <taxon>Eurotiomycetes</taxon>
        <taxon>Eurotiomycetidae</taxon>
        <taxon>Eurotiales</taxon>
        <taxon>Trichocomaceae</taxon>
        <taxon>Talaromyces</taxon>
        <taxon>Talaromyces sect. Islandici</taxon>
    </lineage>
</organism>